<accession>A0A9D1PMA0</accession>
<dbReference type="Proteomes" id="UP000823937">
    <property type="component" value="Unassembled WGS sequence"/>
</dbReference>
<dbReference type="InterPro" id="IPR014245">
    <property type="entry name" value="Spore_III_AF"/>
</dbReference>
<evidence type="ECO:0000313" key="3">
    <source>
        <dbReference type="Proteomes" id="UP000823937"/>
    </source>
</evidence>
<gene>
    <name evidence="2" type="primary">spoIIIAF</name>
    <name evidence="2" type="ORF">H9895_08145</name>
</gene>
<reference evidence="2" key="1">
    <citation type="journal article" date="2021" name="PeerJ">
        <title>Extensive microbial diversity within the chicken gut microbiome revealed by metagenomics and culture.</title>
        <authorList>
            <person name="Gilroy R."/>
            <person name="Ravi A."/>
            <person name="Getino M."/>
            <person name="Pursley I."/>
            <person name="Horton D.L."/>
            <person name="Alikhan N.F."/>
            <person name="Baker D."/>
            <person name="Gharbi K."/>
            <person name="Hall N."/>
            <person name="Watson M."/>
            <person name="Adriaenssens E.M."/>
            <person name="Foster-Nyarko E."/>
            <person name="Jarju S."/>
            <person name="Secka A."/>
            <person name="Antonio M."/>
            <person name="Oren A."/>
            <person name="Chaudhuri R.R."/>
            <person name="La Ragione R."/>
            <person name="Hildebrand F."/>
            <person name="Pallen M.J."/>
        </authorList>
    </citation>
    <scope>NUCLEOTIDE SEQUENCE</scope>
    <source>
        <strain evidence="2">CHK169-2315</strain>
    </source>
</reference>
<evidence type="ECO:0000256" key="1">
    <source>
        <dbReference type="SAM" id="Phobius"/>
    </source>
</evidence>
<reference evidence="2" key="2">
    <citation type="submission" date="2021-04" db="EMBL/GenBank/DDBJ databases">
        <authorList>
            <person name="Gilroy R."/>
        </authorList>
    </citation>
    <scope>NUCLEOTIDE SEQUENCE</scope>
    <source>
        <strain evidence="2">CHK169-2315</strain>
    </source>
</reference>
<dbReference type="NCBIfam" id="TIGR02896">
    <property type="entry name" value="spore_III_AF"/>
    <property type="match status" value="1"/>
</dbReference>
<keyword evidence="1" id="KW-0472">Membrane</keyword>
<sequence length="188" mass="22403">MTMQYIVDWVTQIIIFIFIGTIIQILLPENQFRKYVEIVLGLFLLLIFLQPVVSLMNISLDLSWHKMEQMLIPENVEENITWNGLETERDAYIWNESKEILMEEANRQLTGQVIRDIDFILEETTLQEMVVYLDEEKEKFIHVDKIIVNDDASYSAQTEKDEQLVKKLQQIWEVNDVPIKIQWGRRLE</sequence>
<keyword evidence="1" id="KW-1133">Transmembrane helix</keyword>
<evidence type="ECO:0000313" key="2">
    <source>
        <dbReference type="EMBL" id="HIV75030.1"/>
    </source>
</evidence>
<keyword evidence="1" id="KW-0812">Transmembrane</keyword>
<dbReference type="EMBL" id="DXHX01000123">
    <property type="protein sequence ID" value="HIV75030.1"/>
    <property type="molecule type" value="Genomic_DNA"/>
</dbReference>
<comment type="caution">
    <text evidence="2">The sequence shown here is derived from an EMBL/GenBank/DDBJ whole genome shotgun (WGS) entry which is preliminary data.</text>
</comment>
<proteinExistence type="predicted"/>
<organism evidence="2 3">
    <name type="scientific">Candidatus Pseudogracilibacillus intestinigallinarum</name>
    <dbReference type="NCBI Taxonomy" id="2838742"/>
    <lineage>
        <taxon>Bacteria</taxon>
        <taxon>Bacillati</taxon>
        <taxon>Bacillota</taxon>
        <taxon>Bacilli</taxon>
        <taxon>Bacillales</taxon>
        <taxon>Bacillaceae</taxon>
        <taxon>Pseudogracilibacillus</taxon>
    </lineage>
</organism>
<dbReference type="Pfam" id="PF09581">
    <property type="entry name" value="Spore_III_AF"/>
    <property type="match status" value="1"/>
</dbReference>
<protein>
    <submittedName>
        <fullName evidence="2">Stage III sporulation protein AF</fullName>
    </submittedName>
</protein>
<feature type="transmembrane region" description="Helical" evidence="1">
    <location>
        <begin position="6"/>
        <end position="27"/>
    </location>
</feature>
<dbReference type="AlphaFoldDB" id="A0A9D1PMA0"/>
<feature type="transmembrane region" description="Helical" evidence="1">
    <location>
        <begin position="39"/>
        <end position="60"/>
    </location>
</feature>
<name>A0A9D1PMA0_9BACI</name>